<dbReference type="EMBL" id="CP013232">
    <property type="protein sequence ID" value="AMO96262.1"/>
    <property type="molecule type" value="Genomic_DNA"/>
</dbReference>
<dbReference type="InterPro" id="IPR014937">
    <property type="entry name" value="DUF1810"/>
</dbReference>
<organism evidence="1">
    <name type="scientific">Collimonas fungivorans</name>
    <dbReference type="NCBI Taxonomy" id="158899"/>
    <lineage>
        <taxon>Bacteria</taxon>
        <taxon>Pseudomonadati</taxon>
        <taxon>Pseudomonadota</taxon>
        <taxon>Betaproteobacteria</taxon>
        <taxon>Burkholderiales</taxon>
        <taxon>Oxalobacteraceae</taxon>
        <taxon>Collimonas</taxon>
    </lineage>
</organism>
<dbReference type="Pfam" id="PF08837">
    <property type="entry name" value="DUF1810"/>
    <property type="match status" value="1"/>
</dbReference>
<dbReference type="SUPFAM" id="SSF140736">
    <property type="entry name" value="Rv1873-like"/>
    <property type="match status" value="1"/>
</dbReference>
<protein>
    <recommendedName>
        <fullName evidence="3">Calpastatin</fullName>
    </recommendedName>
</protein>
<accession>A0A127PEM1</accession>
<evidence type="ECO:0000313" key="2">
    <source>
        <dbReference type="Proteomes" id="UP000072421"/>
    </source>
</evidence>
<dbReference type="PIRSF" id="PIRSF008546">
    <property type="entry name" value="UCP008546"/>
    <property type="match status" value="1"/>
</dbReference>
<evidence type="ECO:0000313" key="1">
    <source>
        <dbReference type="EMBL" id="AMO96262.1"/>
    </source>
</evidence>
<evidence type="ECO:0008006" key="3">
    <source>
        <dbReference type="Google" id="ProtNLM"/>
    </source>
</evidence>
<sequence length="139" mass="15770">MSDQYNLQRFVAAQQPVFDIVREELSQGRKRSHWMWFVFPQVEGLGHSTTAIRYAISSLEEARAYLDHPLLGPRLQECCRLVAAVDGRSAEDIFGFPDYMKFQSSLTLFAQAAGGNQVFNECLEKYYGGEPDQATLARL</sequence>
<dbReference type="AlphaFoldDB" id="A0A127PEM1"/>
<dbReference type="InterPro" id="IPR036287">
    <property type="entry name" value="Rv1873-like_sf"/>
</dbReference>
<dbReference type="PATRIC" id="fig|158899.10.peg.3616"/>
<name>A0A127PEM1_9BURK</name>
<dbReference type="OrthoDB" id="9801870at2"/>
<reference evidence="1 2" key="1">
    <citation type="submission" date="2015-11" db="EMBL/GenBank/DDBJ databases">
        <title>Exploring the genomic traits of fungus-feeding bacterial genus Collimonas.</title>
        <authorList>
            <person name="Song C."/>
            <person name="Schmidt R."/>
            <person name="de Jager V."/>
            <person name="Krzyzanowska D."/>
            <person name="Jongedijk E."/>
            <person name="Cankar K."/>
            <person name="Beekwilder J."/>
            <person name="van Veen A."/>
            <person name="de Boer W."/>
            <person name="van Veen J.A."/>
            <person name="Garbeva P."/>
        </authorList>
    </citation>
    <scope>NUCLEOTIDE SEQUENCE [LARGE SCALE GENOMIC DNA]</scope>
    <source>
        <strain evidence="1 2">Ter6</strain>
    </source>
</reference>
<dbReference type="RefSeq" id="WP_061540891.1">
    <property type="nucleotide sequence ID" value="NZ_CP013232.1"/>
</dbReference>
<gene>
    <name evidence="1" type="ORF">CFter6_3635</name>
</gene>
<dbReference type="Gene3D" id="1.25.40.380">
    <property type="entry name" value="Protein of unknown function DUF1810"/>
    <property type="match status" value="1"/>
</dbReference>
<dbReference type="Proteomes" id="UP000072421">
    <property type="component" value="Chromosome"/>
</dbReference>
<proteinExistence type="predicted"/>